<feature type="transmembrane region" description="Helical" evidence="8">
    <location>
        <begin position="294"/>
        <end position="312"/>
    </location>
</feature>
<dbReference type="SUPFAM" id="SSF103473">
    <property type="entry name" value="MFS general substrate transporter"/>
    <property type="match status" value="1"/>
</dbReference>
<feature type="compositionally biased region" description="Basic and acidic residues" evidence="7">
    <location>
        <begin position="1"/>
        <end position="15"/>
    </location>
</feature>
<dbReference type="InterPro" id="IPR050327">
    <property type="entry name" value="Proton-linked_MCT"/>
</dbReference>
<feature type="transmembrane region" description="Helical" evidence="8">
    <location>
        <begin position="214"/>
        <end position="236"/>
    </location>
</feature>
<dbReference type="Pfam" id="PF07690">
    <property type="entry name" value="MFS_1"/>
    <property type="match status" value="1"/>
</dbReference>
<keyword evidence="6 8" id="KW-0472">Membrane</keyword>
<feature type="transmembrane region" description="Helical" evidence="8">
    <location>
        <begin position="150"/>
        <end position="170"/>
    </location>
</feature>
<dbReference type="InterPro" id="IPR011701">
    <property type="entry name" value="MFS"/>
</dbReference>
<dbReference type="InterPro" id="IPR036259">
    <property type="entry name" value="MFS_trans_sf"/>
</dbReference>
<dbReference type="PANTHER" id="PTHR11360">
    <property type="entry name" value="MONOCARBOXYLATE TRANSPORTER"/>
    <property type="match status" value="1"/>
</dbReference>
<comment type="similarity">
    <text evidence="2">Belongs to the major facilitator superfamily. Monocarboxylate porter (TC 2.A.1.13) family.</text>
</comment>
<evidence type="ECO:0000256" key="2">
    <source>
        <dbReference type="ARBA" id="ARBA00006727"/>
    </source>
</evidence>
<comment type="subcellular location">
    <subcellularLocation>
        <location evidence="1">Membrane</location>
        <topology evidence="1">Multi-pass membrane protein</topology>
    </subcellularLocation>
</comment>
<feature type="transmembrane region" description="Helical" evidence="8">
    <location>
        <begin position="324"/>
        <end position="343"/>
    </location>
</feature>
<name>A0A1Y2M641_EPING</name>
<feature type="transmembrane region" description="Helical" evidence="8">
    <location>
        <begin position="125"/>
        <end position="144"/>
    </location>
</feature>
<evidence type="ECO:0000256" key="7">
    <source>
        <dbReference type="SAM" id="MobiDB-lite"/>
    </source>
</evidence>
<dbReference type="PROSITE" id="PS50850">
    <property type="entry name" value="MFS"/>
    <property type="match status" value="1"/>
</dbReference>
<evidence type="ECO:0000259" key="9">
    <source>
        <dbReference type="PROSITE" id="PS50850"/>
    </source>
</evidence>
<evidence type="ECO:0000313" key="10">
    <source>
        <dbReference type="EMBL" id="OSS51521.1"/>
    </source>
</evidence>
<keyword evidence="11" id="KW-1185">Reference proteome</keyword>
<proteinExistence type="inferred from homology"/>
<dbReference type="InParanoid" id="A0A1Y2M641"/>
<keyword evidence="5 8" id="KW-1133">Transmembrane helix</keyword>
<sequence>MTDRSSDRTSVDDVSKATMGEATNNSPSLDAEKGGPPAGVNPWHPSAFPDGGTEAWLTVLGSFCAMFVSFGWIGAIGAFQEHYQLNQLKDYSPSQVSWIPSIEACFMFLGGSWVGRFQDYYGPTWLLPVGTFFHVFGLMMASLSTKYYQFILSQSICSSIGASLLFYPASSCLATWFMKKRAVAFSIAACGSSLGGVIFPIMVRKLIEQIGFGWAMRTCAFVVLVLATIASFTIKCRIPPTKAPFTAMDFIRPVTELPFLLLSLAMFLIFCGLFVPFIFMSIEAVSNGMSHNVSIYLVSVFNGVSILGRTLPAPLADKYGRFNVVIIMSWLTAIFTLAIWIPASSNTARWLYSAFFGFSSGTIVSMGPALVAQISDVRQIGIRTGTMYTFVALAVLVGNPIAGSLVTDHGTNYNRLKIFGGSLMCAGCVVLMAARWSLSNGKLIAKV</sequence>
<dbReference type="Gene3D" id="1.20.1250.20">
    <property type="entry name" value="MFS general substrate transporter like domains"/>
    <property type="match status" value="2"/>
</dbReference>
<keyword evidence="4 8" id="KW-0812">Transmembrane</keyword>
<feature type="transmembrane region" description="Helical" evidence="8">
    <location>
        <begin position="55"/>
        <end position="79"/>
    </location>
</feature>
<evidence type="ECO:0000256" key="1">
    <source>
        <dbReference type="ARBA" id="ARBA00004141"/>
    </source>
</evidence>
<dbReference type="Proteomes" id="UP000193240">
    <property type="component" value="Unassembled WGS sequence"/>
</dbReference>
<accession>A0A1Y2M641</accession>
<feature type="transmembrane region" description="Helical" evidence="8">
    <location>
        <begin position="349"/>
        <end position="374"/>
    </location>
</feature>
<evidence type="ECO:0000256" key="8">
    <source>
        <dbReference type="SAM" id="Phobius"/>
    </source>
</evidence>
<dbReference type="OMA" id="FNVMIPL"/>
<feature type="region of interest" description="Disordered" evidence="7">
    <location>
        <begin position="1"/>
        <end position="44"/>
    </location>
</feature>
<dbReference type="PANTHER" id="PTHR11360:SF224">
    <property type="entry name" value="MAJOR FACILITATOR SUPERFAMILY (MFS) PROFILE DOMAIN-CONTAINING PROTEIN-RELATED"/>
    <property type="match status" value="1"/>
</dbReference>
<evidence type="ECO:0000256" key="3">
    <source>
        <dbReference type="ARBA" id="ARBA00022448"/>
    </source>
</evidence>
<feature type="transmembrane region" description="Helical" evidence="8">
    <location>
        <begin position="257"/>
        <end position="282"/>
    </location>
</feature>
<evidence type="ECO:0000256" key="5">
    <source>
        <dbReference type="ARBA" id="ARBA00022989"/>
    </source>
</evidence>
<feature type="transmembrane region" description="Helical" evidence="8">
    <location>
        <begin position="386"/>
        <end position="406"/>
    </location>
</feature>
<dbReference type="InterPro" id="IPR020846">
    <property type="entry name" value="MFS_dom"/>
</dbReference>
<evidence type="ECO:0000256" key="6">
    <source>
        <dbReference type="ARBA" id="ARBA00023136"/>
    </source>
</evidence>
<organism evidence="10 11">
    <name type="scientific">Epicoccum nigrum</name>
    <name type="common">Soil fungus</name>
    <name type="synonym">Epicoccum purpurascens</name>
    <dbReference type="NCBI Taxonomy" id="105696"/>
    <lineage>
        <taxon>Eukaryota</taxon>
        <taxon>Fungi</taxon>
        <taxon>Dikarya</taxon>
        <taxon>Ascomycota</taxon>
        <taxon>Pezizomycotina</taxon>
        <taxon>Dothideomycetes</taxon>
        <taxon>Pleosporomycetidae</taxon>
        <taxon>Pleosporales</taxon>
        <taxon>Pleosporineae</taxon>
        <taxon>Didymellaceae</taxon>
        <taxon>Epicoccum</taxon>
    </lineage>
</organism>
<feature type="transmembrane region" description="Helical" evidence="8">
    <location>
        <begin position="182"/>
        <end position="202"/>
    </location>
</feature>
<dbReference type="GO" id="GO:0016020">
    <property type="term" value="C:membrane"/>
    <property type="evidence" value="ECO:0007669"/>
    <property type="project" value="UniProtKB-SubCell"/>
</dbReference>
<evidence type="ECO:0000313" key="11">
    <source>
        <dbReference type="Proteomes" id="UP000193240"/>
    </source>
</evidence>
<protein>
    <recommendedName>
        <fullName evidence="9">Major facilitator superfamily (MFS) profile domain-containing protein</fullName>
    </recommendedName>
</protein>
<evidence type="ECO:0000256" key="4">
    <source>
        <dbReference type="ARBA" id="ARBA00022692"/>
    </source>
</evidence>
<dbReference type="AlphaFoldDB" id="A0A1Y2M641"/>
<keyword evidence="3" id="KW-0813">Transport</keyword>
<dbReference type="EMBL" id="KZ107840">
    <property type="protein sequence ID" value="OSS51521.1"/>
    <property type="molecule type" value="Genomic_DNA"/>
</dbReference>
<feature type="transmembrane region" description="Helical" evidence="8">
    <location>
        <begin position="418"/>
        <end position="438"/>
    </location>
</feature>
<gene>
    <name evidence="10" type="ORF">B5807_03558</name>
</gene>
<feature type="domain" description="Major facilitator superfamily (MFS) profile" evidence="9">
    <location>
        <begin position="251"/>
        <end position="447"/>
    </location>
</feature>
<reference evidence="10 11" key="1">
    <citation type="journal article" date="2017" name="Genome Announc.">
        <title>Genome sequence of the saprophytic ascomycete Epicoccum nigrum ICMP 19927 strain isolated from New Zealand.</title>
        <authorList>
            <person name="Fokin M."/>
            <person name="Fleetwood D."/>
            <person name="Weir B.S."/>
            <person name="Villas-Boas S.G."/>
        </authorList>
    </citation>
    <scope>NUCLEOTIDE SEQUENCE [LARGE SCALE GENOMIC DNA]</scope>
    <source>
        <strain evidence="10 11">ICMP 19927</strain>
    </source>
</reference>
<dbReference type="GO" id="GO:0022857">
    <property type="term" value="F:transmembrane transporter activity"/>
    <property type="evidence" value="ECO:0007669"/>
    <property type="project" value="InterPro"/>
</dbReference>